<evidence type="ECO:0000313" key="2">
    <source>
        <dbReference type="Proteomes" id="UP000887013"/>
    </source>
</evidence>
<proteinExistence type="predicted"/>
<name>A0A8X6N4R5_NEPPI</name>
<comment type="caution">
    <text evidence="1">The sequence shown here is derived from an EMBL/GenBank/DDBJ whole genome shotgun (WGS) entry which is preliminary data.</text>
</comment>
<organism evidence="1 2">
    <name type="scientific">Nephila pilipes</name>
    <name type="common">Giant wood spider</name>
    <name type="synonym">Nephila maculata</name>
    <dbReference type="NCBI Taxonomy" id="299642"/>
    <lineage>
        <taxon>Eukaryota</taxon>
        <taxon>Metazoa</taxon>
        <taxon>Ecdysozoa</taxon>
        <taxon>Arthropoda</taxon>
        <taxon>Chelicerata</taxon>
        <taxon>Arachnida</taxon>
        <taxon>Araneae</taxon>
        <taxon>Araneomorphae</taxon>
        <taxon>Entelegynae</taxon>
        <taxon>Araneoidea</taxon>
        <taxon>Nephilidae</taxon>
        <taxon>Nephila</taxon>
    </lineage>
</organism>
<gene>
    <name evidence="1" type="ORF">NPIL_675161</name>
</gene>
<reference evidence="1" key="1">
    <citation type="submission" date="2020-08" db="EMBL/GenBank/DDBJ databases">
        <title>Multicomponent nature underlies the extraordinary mechanical properties of spider dragline silk.</title>
        <authorList>
            <person name="Kono N."/>
            <person name="Nakamura H."/>
            <person name="Mori M."/>
            <person name="Yoshida Y."/>
            <person name="Ohtoshi R."/>
            <person name="Malay A.D."/>
            <person name="Moran D.A.P."/>
            <person name="Tomita M."/>
            <person name="Numata K."/>
            <person name="Arakawa K."/>
        </authorList>
    </citation>
    <scope>NUCLEOTIDE SEQUENCE</scope>
</reference>
<sequence length="85" mass="9777">MDKIYYLISDFVPARIGPVTLRGPITHIRLGIRFHVTLQPSTKYHNCPKDVIEVLVANLELSRIALRITFPLLPYTLRSLVSKLY</sequence>
<dbReference type="Proteomes" id="UP000887013">
    <property type="component" value="Unassembled WGS sequence"/>
</dbReference>
<evidence type="ECO:0000313" key="1">
    <source>
        <dbReference type="EMBL" id="GFS93437.1"/>
    </source>
</evidence>
<keyword evidence="2" id="KW-1185">Reference proteome</keyword>
<dbReference type="EMBL" id="BMAW01053907">
    <property type="protein sequence ID" value="GFS93437.1"/>
    <property type="molecule type" value="Genomic_DNA"/>
</dbReference>
<accession>A0A8X6N4R5</accession>
<protein>
    <submittedName>
        <fullName evidence="1">Uncharacterized protein</fullName>
    </submittedName>
</protein>
<dbReference type="AlphaFoldDB" id="A0A8X6N4R5"/>